<organism evidence="2">
    <name type="scientific">Desulfacinum infernum</name>
    <dbReference type="NCBI Taxonomy" id="35837"/>
    <lineage>
        <taxon>Bacteria</taxon>
        <taxon>Pseudomonadati</taxon>
        <taxon>Thermodesulfobacteriota</taxon>
        <taxon>Syntrophobacteria</taxon>
        <taxon>Syntrophobacterales</taxon>
        <taxon>Syntrophobacteraceae</taxon>
        <taxon>Desulfacinum</taxon>
    </lineage>
</organism>
<protein>
    <submittedName>
        <fullName evidence="2">Uncharacterized protein</fullName>
    </submittedName>
</protein>
<feature type="transmembrane region" description="Helical" evidence="1">
    <location>
        <begin position="38"/>
        <end position="58"/>
    </location>
</feature>
<dbReference type="EMBL" id="DSTK01000023">
    <property type="protein sequence ID" value="HFK97306.1"/>
    <property type="molecule type" value="Genomic_DNA"/>
</dbReference>
<feature type="transmembrane region" description="Helical" evidence="1">
    <location>
        <begin position="70"/>
        <end position="90"/>
    </location>
</feature>
<sequence>MIHMIFGLVVWYYLTVVPLALLLKWLIKPTFQVQNNSVKRMLEIFSMFGYILCISFIFLGMNEDSGASTLYGYGLATLSGIISVVSAMFART</sequence>
<keyword evidence="1" id="KW-0812">Transmembrane</keyword>
<proteinExistence type="predicted"/>
<name>A0A831ZKI0_9BACT</name>
<comment type="caution">
    <text evidence="2">The sequence shown here is derived from an EMBL/GenBank/DDBJ whole genome shotgun (WGS) entry which is preliminary data.</text>
</comment>
<gene>
    <name evidence="2" type="ORF">ENS06_08275</name>
</gene>
<keyword evidence="1" id="KW-1133">Transmembrane helix</keyword>
<accession>A0A831ZKI0</accession>
<evidence type="ECO:0000256" key="1">
    <source>
        <dbReference type="SAM" id="Phobius"/>
    </source>
</evidence>
<feature type="transmembrane region" description="Helical" evidence="1">
    <location>
        <begin position="6"/>
        <end position="26"/>
    </location>
</feature>
<dbReference type="AlphaFoldDB" id="A0A831ZKI0"/>
<keyword evidence="1" id="KW-0472">Membrane</keyword>
<reference evidence="2" key="1">
    <citation type="journal article" date="2020" name="mSystems">
        <title>Genome- and Community-Level Interaction Insights into Carbon Utilization and Element Cycling Functions of Hydrothermarchaeota in Hydrothermal Sediment.</title>
        <authorList>
            <person name="Zhou Z."/>
            <person name="Liu Y."/>
            <person name="Xu W."/>
            <person name="Pan J."/>
            <person name="Luo Z.H."/>
            <person name="Li M."/>
        </authorList>
    </citation>
    <scope>NUCLEOTIDE SEQUENCE [LARGE SCALE GENOMIC DNA]</scope>
    <source>
        <strain evidence="2">SpSt-456</strain>
    </source>
</reference>
<evidence type="ECO:0000313" key="2">
    <source>
        <dbReference type="EMBL" id="HFK97306.1"/>
    </source>
</evidence>